<protein>
    <recommendedName>
        <fullName evidence="3">DUF6286 domain-containing protein</fullName>
    </recommendedName>
</protein>
<dbReference type="RefSeq" id="WP_231485100.1">
    <property type="nucleotide sequence ID" value="NZ_BAAAZO010000002.1"/>
</dbReference>
<comment type="caution">
    <text evidence="4">The sequence shown here is derived from an EMBL/GenBank/DDBJ whole genome shotgun (WGS) entry which is preliminary data.</text>
</comment>
<accession>A0ABP6Z9Y7</accession>
<gene>
    <name evidence="4" type="ORF">GCM10022223_18100</name>
</gene>
<keyword evidence="5" id="KW-1185">Reference proteome</keyword>
<dbReference type="Proteomes" id="UP001501074">
    <property type="component" value="Unassembled WGS sequence"/>
</dbReference>
<evidence type="ECO:0000313" key="4">
    <source>
        <dbReference type="EMBL" id="GAA3602718.1"/>
    </source>
</evidence>
<feature type="domain" description="DUF6286" evidence="3">
    <location>
        <begin position="106"/>
        <end position="203"/>
    </location>
</feature>
<keyword evidence="2" id="KW-0812">Transmembrane</keyword>
<dbReference type="InterPro" id="IPR046253">
    <property type="entry name" value="DUF6286"/>
</dbReference>
<feature type="transmembrane region" description="Helical" evidence="2">
    <location>
        <begin position="96"/>
        <end position="117"/>
    </location>
</feature>
<evidence type="ECO:0000256" key="1">
    <source>
        <dbReference type="SAM" id="MobiDB-lite"/>
    </source>
</evidence>
<feature type="transmembrane region" description="Helical" evidence="2">
    <location>
        <begin position="46"/>
        <end position="65"/>
    </location>
</feature>
<sequence length="209" mass="21340">MSAPAPEQPAGSGVPVVPSSGPPVRWPDQQAPVMPQAKTPIGAGRITVVGIALAALTGALGVIGVHDGLASGGIIDGRSWIDSGIDTFDGLKPSWWAVPVGVAMVLAGLWLLTVAVLRRPRTAVALTSRTGVFLRPADVRKLAARAADDVDGVTSAQVSSSRRAAKVTVVVTGDDGRIGQDVQDAVAERLAALQSPPRLTVKTRTGVAP</sequence>
<feature type="region of interest" description="Disordered" evidence="1">
    <location>
        <begin position="1"/>
        <end position="28"/>
    </location>
</feature>
<reference evidence="5" key="1">
    <citation type="journal article" date="2019" name="Int. J. Syst. Evol. Microbiol.">
        <title>The Global Catalogue of Microorganisms (GCM) 10K type strain sequencing project: providing services to taxonomists for standard genome sequencing and annotation.</title>
        <authorList>
            <consortium name="The Broad Institute Genomics Platform"/>
            <consortium name="The Broad Institute Genome Sequencing Center for Infectious Disease"/>
            <person name="Wu L."/>
            <person name="Ma J."/>
        </authorList>
    </citation>
    <scope>NUCLEOTIDE SEQUENCE [LARGE SCALE GENOMIC DNA]</scope>
    <source>
        <strain evidence="5">JCM 16902</strain>
    </source>
</reference>
<organism evidence="4 5">
    <name type="scientific">Kineosporia mesophila</name>
    <dbReference type="NCBI Taxonomy" id="566012"/>
    <lineage>
        <taxon>Bacteria</taxon>
        <taxon>Bacillati</taxon>
        <taxon>Actinomycetota</taxon>
        <taxon>Actinomycetes</taxon>
        <taxon>Kineosporiales</taxon>
        <taxon>Kineosporiaceae</taxon>
        <taxon>Kineosporia</taxon>
    </lineage>
</organism>
<name>A0ABP6Z9Y7_9ACTN</name>
<keyword evidence="2" id="KW-0472">Membrane</keyword>
<evidence type="ECO:0000259" key="3">
    <source>
        <dbReference type="Pfam" id="PF19803"/>
    </source>
</evidence>
<proteinExistence type="predicted"/>
<keyword evidence="2" id="KW-1133">Transmembrane helix</keyword>
<dbReference type="Pfam" id="PF19803">
    <property type="entry name" value="DUF6286"/>
    <property type="match status" value="1"/>
</dbReference>
<evidence type="ECO:0000256" key="2">
    <source>
        <dbReference type="SAM" id="Phobius"/>
    </source>
</evidence>
<evidence type="ECO:0000313" key="5">
    <source>
        <dbReference type="Proteomes" id="UP001501074"/>
    </source>
</evidence>
<dbReference type="EMBL" id="BAAAZO010000002">
    <property type="protein sequence ID" value="GAA3602718.1"/>
    <property type="molecule type" value="Genomic_DNA"/>
</dbReference>